<protein>
    <submittedName>
        <fullName evidence="3">NUDIX domain-containing protein</fullName>
    </submittedName>
</protein>
<dbReference type="PROSITE" id="PS51462">
    <property type="entry name" value="NUDIX"/>
    <property type="match status" value="1"/>
</dbReference>
<comment type="caution">
    <text evidence="3">The sequence shown here is derived from an EMBL/GenBank/DDBJ whole genome shotgun (WGS) entry which is preliminary data.</text>
</comment>
<organism evidence="3 4">
    <name type="scientific">Halorubellus litoreus</name>
    <dbReference type="NCBI Taxonomy" id="755308"/>
    <lineage>
        <taxon>Archaea</taxon>
        <taxon>Methanobacteriati</taxon>
        <taxon>Methanobacteriota</taxon>
        <taxon>Stenosarchaea group</taxon>
        <taxon>Halobacteria</taxon>
        <taxon>Halobacteriales</taxon>
        <taxon>Halorubellaceae</taxon>
        <taxon>Halorubellus</taxon>
    </lineage>
</organism>
<dbReference type="InterPro" id="IPR020084">
    <property type="entry name" value="NUDIX_hydrolase_CS"/>
</dbReference>
<evidence type="ECO:0000313" key="4">
    <source>
        <dbReference type="Proteomes" id="UP001596395"/>
    </source>
</evidence>
<evidence type="ECO:0000256" key="1">
    <source>
        <dbReference type="ARBA" id="ARBA00022801"/>
    </source>
</evidence>
<keyword evidence="1" id="KW-0378">Hydrolase</keyword>
<accession>A0ABD5VL31</accession>
<dbReference type="PANTHER" id="PTHR43736">
    <property type="entry name" value="ADP-RIBOSE PYROPHOSPHATASE"/>
    <property type="match status" value="1"/>
</dbReference>
<dbReference type="AlphaFoldDB" id="A0ABD5VL31"/>
<dbReference type="SUPFAM" id="SSF55811">
    <property type="entry name" value="Nudix"/>
    <property type="match status" value="1"/>
</dbReference>
<gene>
    <name evidence="3" type="ORF">ACFQGB_11970</name>
</gene>
<evidence type="ECO:0000259" key="2">
    <source>
        <dbReference type="PROSITE" id="PS51462"/>
    </source>
</evidence>
<dbReference type="InterPro" id="IPR020476">
    <property type="entry name" value="Nudix_hydrolase"/>
</dbReference>
<dbReference type="GO" id="GO:0016787">
    <property type="term" value="F:hydrolase activity"/>
    <property type="evidence" value="ECO:0007669"/>
    <property type="project" value="UniProtKB-KW"/>
</dbReference>
<evidence type="ECO:0000313" key="3">
    <source>
        <dbReference type="EMBL" id="MFC6953581.1"/>
    </source>
</evidence>
<dbReference type="InterPro" id="IPR015797">
    <property type="entry name" value="NUDIX_hydrolase-like_dom_sf"/>
</dbReference>
<name>A0ABD5VL31_9EURY</name>
<feature type="domain" description="Nudix hydrolase" evidence="2">
    <location>
        <begin position="43"/>
        <end position="178"/>
    </location>
</feature>
<dbReference type="EMBL" id="JBHSXN010000002">
    <property type="protein sequence ID" value="MFC6953581.1"/>
    <property type="molecule type" value="Genomic_DNA"/>
</dbReference>
<dbReference type="PROSITE" id="PS00893">
    <property type="entry name" value="NUDIX_BOX"/>
    <property type="match status" value="1"/>
</dbReference>
<dbReference type="PRINTS" id="PR00502">
    <property type="entry name" value="NUDIXFAMILY"/>
</dbReference>
<reference evidence="3 4" key="1">
    <citation type="journal article" date="2019" name="Int. J. Syst. Evol. Microbiol.">
        <title>The Global Catalogue of Microorganisms (GCM) 10K type strain sequencing project: providing services to taxonomists for standard genome sequencing and annotation.</title>
        <authorList>
            <consortium name="The Broad Institute Genomics Platform"/>
            <consortium name="The Broad Institute Genome Sequencing Center for Infectious Disease"/>
            <person name="Wu L."/>
            <person name="Ma J."/>
        </authorList>
    </citation>
    <scope>NUCLEOTIDE SEQUENCE [LARGE SCALE GENOMIC DNA]</scope>
    <source>
        <strain evidence="3 4">GX26</strain>
    </source>
</reference>
<dbReference type="InterPro" id="IPR000086">
    <property type="entry name" value="NUDIX_hydrolase_dom"/>
</dbReference>
<dbReference type="RefSeq" id="WP_336350538.1">
    <property type="nucleotide sequence ID" value="NZ_JAZAQL010000002.1"/>
</dbReference>
<dbReference type="Gene3D" id="3.90.79.10">
    <property type="entry name" value="Nucleoside Triphosphate Pyrophosphohydrolase"/>
    <property type="match status" value="1"/>
</dbReference>
<dbReference type="Pfam" id="PF00293">
    <property type="entry name" value="NUDIX"/>
    <property type="match status" value="1"/>
</dbReference>
<dbReference type="Proteomes" id="UP001596395">
    <property type="component" value="Unassembled WGS sequence"/>
</dbReference>
<sequence>MPYTLDARRPTYCPHCGDELDALTIEGSTVPSCPDCGLRAFQNPTPCAAATVVDGDSVLLVERGRPPSVGTWSLPGGHVEIDEPPVAAAARELAEETGLAVDPDALVPIGNGFLRFESGDTTISINYAAPRDAVTGTVEPGDDAADARFVSLAEIRETVPTQADVRSGPGDRSMLAGSGPAHVERAIDHFADH</sequence>
<keyword evidence="4" id="KW-1185">Reference proteome</keyword>
<dbReference type="PANTHER" id="PTHR43736:SF1">
    <property type="entry name" value="DIHYDRONEOPTERIN TRIPHOSPHATE DIPHOSPHATASE"/>
    <property type="match status" value="1"/>
</dbReference>
<proteinExistence type="predicted"/>